<sequence>MFNYRKKICFFTDNVQFWPVGERPHSYSLIPGVHQQGHIIKDNLGFLYFKSKILEDKVYSKCKERCPATGSISSDENNKHFQLRTLHITMTCDHQIQK</sequence>
<dbReference type="Proteomes" id="UP001160148">
    <property type="component" value="Unassembled WGS sequence"/>
</dbReference>
<keyword evidence="2" id="KW-1185">Reference proteome</keyword>
<comment type="caution">
    <text evidence="1">The sequence shown here is derived from an EMBL/GenBank/DDBJ whole genome shotgun (WGS) entry which is preliminary data.</text>
</comment>
<gene>
    <name evidence="1" type="ORF">MEUPH1_LOCUS20514</name>
</gene>
<accession>A0AAV0XDE1</accession>
<dbReference type="EMBL" id="CARXXK010000004">
    <property type="protein sequence ID" value="CAI6365852.1"/>
    <property type="molecule type" value="Genomic_DNA"/>
</dbReference>
<name>A0AAV0XDE1_9HEMI</name>
<dbReference type="AlphaFoldDB" id="A0AAV0XDE1"/>
<evidence type="ECO:0000313" key="1">
    <source>
        <dbReference type="EMBL" id="CAI6365852.1"/>
    </source>
</evidence>
<organism evidence="1 2">
    <name type="scientific">Macrosiphum euphorbiae</name>
    <name type="common">potato aphid</name>
    <dbReference type="NCBI Taxonomy" id="13131"/>
    <lineage>
        <taxon>Eukaryota</taxon>
        <taxon>Metazoa</taxon>
        <taxon>Ecdysozoa</taxon>
        <taxon>Arthropoda</taxon>
        <taxon>Hexapoda</taxon>
        <taxon>Insecta</taxon>
        <taxon>Pterygota</taxon>
        <taxon>Neoptera</taxon>
        <taxon>Paraneoptera</taxon>
        <taxon>Hemiptera</taxon>
        <taxon>Sternorrhyncha</taxon>
        <taxon>Aphidomorpha</taxon>
        <taxon>Aphidoidea</taxon>
        <taxon>Aphididae</taxon>
        <taxon>Macrosiphini</taxon>
        <taxon>Macrosiphum</taxon>
    </lineage>
</organism>
<reference evidence="1 2" key="1">
    <citation type="submission" date="2023-01" db="EMBL/GenBank/DDBJ databases">
        <authorList>
            <person name="Whitehead M."/>
        </authorList>
    </citation>
    <scope>NUCLEOTIDE SEQUENCE [LARGE SCALE GENOMIC DNA]</scope>
</reference>
<evidence type="ECO:0000313" key="2">
    <source>
        <dbReference type="Proteomes" id="UP001160148"/>
    </source>
</evidence>
<protein>
    <submittedName>
        <fullName evidence="1">Uncharacterized protein</fullName>
    </submittedName>
</protein>
<proteinExistence type="predicted"/>